<protein>
    <submittedName>
        <fullName evidence="3">Nicotinamidase</fullName>
    </submittedName>
</protein>
<dbReference type="Proteomes" id="UP000735302">
    <property type="component" value="Unassembled WGS sequence"/>
</dbReference>
<keyword evidence="4" id="KW-1185">Reference proteome</keyword>
<dbReference type="PANTHER" id="PTHR11080">
    <property type="entry name" value="PYRAZINAMIDASE/NICOTINAMIDASE"/>
    <property type="match status" value="1"/>
</dbReference>
<dbReference type="SUPFAM" id="SSF52499">
    <property type="entry name" value="Isochorismatase-like hydrolases"/>
    <property type="match status" value="1"/>
</dbReference>
<dbReference type="InterPro" id="IPR036380">
    <property type="entry name" value="Isochorismatase-like_sf"/>
</dbReference>
<comment type="similarity">
    <text evidence="1">Belongs to the isochorismatase family.</text>
</comment>
<gene>
    <name evidence="3" type="ORF">PoB_003375100</name>
</gene>
<evidence type="ECO:0000313" key="3">
    <source>
        <dbReference type="EMBL" id="GFO07246.1"/>
    </source>
</evidence>
<name>A0AAV4AKZ1_9GAST</name>
<dbReference type="InterPro" id="IPR052347">
    <property type="entry name" value="Isochorismatase_Nicotinamidase"/>
</dbReference>
<evidence type="ECO:0000256" key="2">
    <source>
        <dbReference type="ARBA" id="ARBA00022801"/>
    </source>
</evidence>
<keyword evidence="2" id="KW-0378">Hydrolase</keyword>
<organism evidence="3 4">
    <name type="scientific">Plakobranchus ocellatus</name>
    <dbReference type="NCBI Taxonomy" id="259542"/>
    <lineage>
        <taxon>Eukaryota</taxon>
        <taxon>Metazoa</taxon>
        <taxon>Spiralia</taxon>
        <taxon>Lophotrochozoa</taxon>
        <taxon>Mollusca</taxon>
        <taxon>Gastropoda</taxon>
        <taxon>Heterobranchia</taxon>
        <taxon>Euthyneura</taxon>
        <taxon>Panpulmonata</taxon>
        <taxon>Sacoglossa</taxon>
        <taxon>Placobranchoidea</taxon>
        <taxon>Plakobranchidae</taxon>
        <taxon>Plakobranchus</taxon>
    </lineage>
</organism>
<dbReference type="EMBL" id="BLXT01003854">
    <property type="protein sequence ID" value="GFO07246.1"/>
    <property type="molecule type" value="Genomic_DNA"/>
</dbReference>
<reference evidence="3 4" key="1">
    <citation type="journal article" date="2021" name="Elife">
        <title>Chloroplast acquisition without the gene transfer in kleptoplastic sea slugs, Plakobranchus ocellatus.</title>
        <authorList>
            <person name="Maeda T."/>
            <person name="Takahashi S."/>
            <person name="Yoshida T."/>
            <person name="Shimamura S."/>
            <person name="Takaki Y."/>
            <person name="Nagai Y."/>
            <person name="Toyoda A."/>
            <person name="Suzuki Y."/>
            <person name="Arimoto A."/>
            <person name="Ishii H."/>
            <person name="Satoh N."/>
            <person name="Nishiyama T."/>
            <person name="Hasebe M."/>
            <person name="Maruyama T."/>
            <person name="Minagawa J."/>
            <person name="Obokata J."/>
            <person name="Shigenobu S."/>
        </authorList>
    </citation>
    <scope>NUCLEOTIDE SEQUENCE [LARGE SCALE GENOMIC DNA]</scope>
</reference>
<dbReference type="Gene3D" id="3.40.50.850">
    <property type="entry name" value="Isochorismatase-like"/>
    <property type="match status" value="1"/>
</dbReference>
<feature type="non-terminal residue" evidence="3">
    <location>
        <position position="240"/>
    </location>
</feature>
<sequence length="240" mass="26940">MCRHKDLEHLAITEKIEGKRRRGRQRITFIENLKSWAIGKDSNNNFIRLTENRMTSSKSITIVCSIVIGISWMVSPARGVGHVSDSPSWRRAALLIIDVQKCFLPGGSLAVNEGDYVIPIINWMRESYKHQFSLVALTKDWHCDRHISFVTSHSGHDVFSEVNLRYLENGTLCLGGTITKSNFPEAVTCSPEDPSRTMPQVLWPEHCIQNLTTGSASSRIDGSLDVRAEDVIITKGTKCE</sequence>
<dbReference type="AlphaFoldDB" id="A0AAV4AKZ1"/>
<comment type="caution">
    <text evidence="3">The sequence shown here is derived from an EMBL/GenBank/DDBJ whole genome shotgun (WGS) entry which is preliminary data.</text>
</comment>
<evidence type="ECO:0000256" key="1">
    <source>
        <dbReference type="ARBA" id="ARBA00006336"/>
    </source>
</evidence>
<evidence type="ECO:0000313" key="4">
    <source>
        <dbReference type="Proteomes" id="UP000735302"/>
    </source>
</evidence>
<proteinExistence type="inferred from homology"/>
<dbReference type="PANTHER" id="PTHR11080:SF2">
    <property type="entry name" value="LD05707P"/>
    <property type="match status" value="1"/>
</dbReference>
<dbReference type="GO" id="GO:0016787">
    <property type="term" value="F:hydrolase activity"/>
    <property type="evidence" value="ECO:0007669"/>
    <property type="project" value="UniProtKB-KW"/>
</dbReference>
<accession>A0AAV4AKZ1</accession>